<evidence type="ECO:0000313" key="2">
    <source>
        <dbReference type="Proteomes" id="UP000534286"/>
    </source>
</evidence>
<dbReference type="AlphaFoldDB" id="A0A7W7S5P1"/>
<protein>
    <submittedName>
        <fullName evidence="1">Transposase InsO family protein</fullName>
    </submittedName>
</protein>
<sequence>MATVIDCHSKAVIGWAMADHYRTELIKDAIRMAAATGLLQPDAVFHSEVLQRFRTGRCSGHQSDQSTRRKAAR</sequence>
<accession>A0A7W7S5P1</accession>
<evidence type="ECO:0000313" key="1">
    <source>
        <dbReference type="EMBL" id="MBB4944334.1"/>
    </source>
</evidence>
<comment type="caution">
    <text evidence="1">The sequence shown here is derived from an EMBL/GenBank/DDBJ whole genome shotgun (WGS) entry which is preliminary data.</text>
</comment>
<organism evidence="1 2">
    <name type="scientific">Streptosporangium album</name>
    <dbReference type="NCBI Taxonomy" id="47479"/>
    <lineage>
        <taxon>Bacteria</taxon>
        <taxon>Bacillati</taxon>
        <taxon>Actinomycetota</taxon>
        <taxon>Actinomycetes</taxon>
        <taxon>Streptosporangiales</taxon>
        <taxon>Streptosporangiaceae</taxon>
        <taxon>Streptosporangium</taxon>
    </lineage>
</organism>
<proteinExistence type="predicted"/>
<gene>
    <name evidence="1" type="ORF">FHR32_008740</name>
</gene>
<keyword evidence="2" id="KW-1185">Reference proteome</keyword>
<dbReference type="Proteomes" id="UP000534286">
    <property type="component" value="Unassembled WGS sequence"/>
</dbReference>
<reference evidence="1 2" key="1">
    <citation type="submission" date="2020-08" db="EMBL/GenBank/DDBJ databases">
        <title>Sequencing the genomes of 1000 actinobacteria strains.</title>
        <authorList>
            <person name="Klenk H.-P."/>
        </authorList>
    </citation>
    <scope>NUCLEOTIDE SEQUENCE [LARGE SCALE GENOMIC DNA]</scope>
    <source>
        <strain evidence="1 2">DSM 43023</strain>
    </source>
</reference>
<dbReference type="EMBL" id="JACHJU010000008">
    <property type="protein sequence ID" value="MBB4944334.1"/>
    <property type="molecule type" value="Genomic_DNA"/>
</dbReference>
<name>A0A7W7S5P1_9ACTN</name>